<evidence type="ECO:0000313" key="3">
    <source>
        <dbReference type="Proteomes" id="UP000834106"/>
    </source>
</evidence>
<name>A0AAD1Z813_9LAMI</name>
<evidence type="ECO:0008006" key="4">
    <source>
        <dbReference type="Google" id="ProtNLM"/>
    </source>
</evidence>
<dbReference type="InterPro" id="IPR011990">
    <property type="entry name" value="TPR-like_helical_dom_sf"/>
</dbReference>
<dbReference type="Gene3D" id="1.25.40.10">
    <property type="entry name" value="Tetratricopeptide repeat domain"/>
    <property type="match status" value="1"/>
</dbReference>
<keyword evidence="3" id="KW-1185">Reference proteome</keyword>
<keyword evidence="1" id="KW-0677">Repeat</keyword>
<gene>
    <name evidence="2" type="ORF">FPE_LOCUS11985</name>
</gene>
<proteinExistence type="predicted"/>
<dbReference type="Pfam" id="PF13812">
    <property type="entry name" value="PPR_3"/>
    <property type="match status" value="1"/>
</dbReference>
<organism evidence="2 3">
    <name type="scientific">Fraxinus pennsylvanica</name>
    <dbReference type="NCBI Taxonomy" id="56036"/>
    <lineage>
        <taxon>Eukaryota</taxon>
        <taxon>Viridiplantae</taxon>
        <taxon>Streptophyta</taxon>
        <taxon>Embryophyta</taxon>
        <taxon>Tracheophyta</taxon>
        <taxon>Spermatophyta</taxon>
        <taxon>Magnoliopsida</taxon>
        <taxon>eudicotyledons</taxon>
        <taxon>Gunneridae</taxon>
        <taxon>Pentapetalae</taxon>
        <taxon>asterids</taxon>
        <taxon>lamiids</taxon>
        <taxon>Lamiales</taxon>
        <taxon>Oleaceae</taxon>
        <taxon>Oleeae</taxon>
        <taxon>Fraxinus</taxon>
    </lineage>
</organism>
<protein>
    <recommendedName>
        <fullName evidence="4">Pentatricopeptide repeat-containing protein</fullName>
    </recommendedName>
</protein>
<accession>A0AAD1Z813</accession>
<dbReference type="AlphaFoldDB" id="A0AAD1Z813"/>
<evidence type="ECO:0000256" key="1">
    <source>
        <dbReference type="ARBA" id="ARBA00022737"/>
    </source>
</evidence>
<evidence type="ECO:0000313" key="2">
    <source>
        <dbReference type="EMBL" id="CAI9764555.1"/>
    </source>
</evidence>
<dbReference type="EMBL" id="OU503042">
    <property type="protein sequence ID" value="CAI9764555.1"/>
    <property type="molecule type" value="Genomic_DNA"/>
</dbReference>
<sequence length="122" mass="14129">MQPEIVEKLLLEMEATGLEPNVRSYTCLISAYGRQKKMSDMAANVFHYDICIYSCPRFQEGVLLSQVDGEKWPSSRCKSYQKLRAILDVKAKIKNRKDKSALIFLMKGSTIIVFRRFERILC</sequence>
<dbReference type="Proteomes" id="UP000834106">
    <property type="component" value="Chromosome 7"/>
</dbReference>
<reference evidence="2" key="1">
    <citation type="submission" date="2023-05" db="EMBL/GenBank/DDBJ databases">
        <authorList>
            <person name="Huff M."/>
        </authorList>
    </citation>
    <scope>NUCLEOTIDE SEQUENCE</scope>
</reference>
<dbReference type="InterPro" id="IPR002885">
    <property type="entry name" value="PPR_rpt"/>
</dbReference>